<proteinExistence type="predicted"/>
<accession>A0A4R2JWZ4</accession>
<reference evidence="3 4" key="1">
    <citation type="submission" date="2019-03" db="EMBL/GenBank/DDBJ databases">
        <title>Genomic Encyclopedia of Type Strains, Phase IV (KMG-IV): sequencing the most valuable type-strain genomes for metagenomic binning, comparative biology and taxonomic classification.</title>
        <authorList>
            <person name="Goeker M."/>
        </authorList>
    </citation>
    <scope>NUCLEOTIDE SEQUENCE [LARGE SCALE GENOMIC DNA]</scope>
    <source>
        <strain evidence="3 4">DSM 45934</strain>
    </source>
</reference>
<keyword evidence="2" id="KW-0472">Membrane</keyword>
<feature type="compositionally biased region" description="Polar residues" evidence="1">
    <location>
        <begin position="93"/>
        <end position="105"/>
    </location>
</feature>
<organism evidence="3 4">
    <name type="scientific">Actinocrispum wychmicini</name>
    <dbReference type="NCBI Taxonomy" id="1213861"/>
    <lineage>
        <taxon>Bacteria</taxon>
        <taxon>Bacillati</taxon>
        <taxon>Actinomycetota</taxon>
        <taxon>Actinomycetes</taxon>
        <taxon>Pseudonocardiales</taxon>
        <taxon>Pseudonocardiaceae</taxon>
        <taxon>Actinocrispum</taxon>
    </lineage>
</organism>
<evidence type="ECO:0000313" key="4">
    <source>
        <dbReference type="Proteomes" id="UP000295680"/>
    </source>
</evidence>
<keyword evidence="4" id="KW-1185">Reference proteome</keyword>
<name>A0A4R2JWZ4_9PSEU</name>
<dbReference type="Proteomes" id="UP000295680">
    <property type="component" value="Unassembled WGS sequence"/>
</dbReference>
<sequence>MSDDIRDLLNTAFTNEPPLRFERTAVITRGRRVIRKRWMMAAGSAVISVIVLTGGILLVAGLQQGSSAPLQPGTAKTCLTPSPSGERGGSSSACPSSDANWNNSWPGIIPSDDLSGSDHSTDDNSAPPS</sequence>
<dbReference type="RefSeq" id="WP_132111126.1">
    <property type="nucleotide sequence ID" value="NZ_SLWS01000001.1"/>
</dbReference>
<evidence type="ECO:0000313" key="3">
    <source>
        <dbReference type="EMBL" id="TCO65013.1"/>
    </source>
</evidence>
<feature type="transmembrane region" description="Helical" evidence="2">
    <location>
        <begin position="38"/>
        <end position="62"/>
    </location>
</feature>
<feature type="region of interest" description="Disordered" evidence="1">
    <location>
        <begin position="66"/>
        <end position="129"/>
    </location>
</feature>
<feature type="compositionally biased region" description="Low complexity" evidence="1">
    <location>
        <begin position="81"/>
        <end position="92"/>
    </location>
</feature>
<keyword evidence="2" id="KW-1133">Transmembrane helix</keyword>
<dbReference type="EMBL" id="SLWS01000001">
    <property type="protein sequence ID" value="TCO65013.1"/>
    <property type="molecule type" value="Genomic_DNA"/>
</dbReference>
<keyword evidence="2" id="KW-0812">Transmembrane</keyword>
<evidence type="ECO:0000256" key="2">
    <source>
        <dbReference type="SAM" id="Phobius"/>
    </source>
</evidence>
<protein>
    <submittedName>
        <fullName evidence="3">Uncharacterized protein</fullName>
    </submittedName>
</protein>
<dbReference type="AlphaFoldDB" id="A0A4R2JWZ4"/>
<comment type="caution">
    <text evidence="3">The sequence shown here is derived from an EMBL/GenBank/DDBJ whole genome shotgun (WGS) entry which is preliminary data.</text>
</comment>
<gene>
    <name evidence="3" type="ORF">EV192_101797</name>
</gene>
<evidence type="ECO:0000256" key="1">
    <source>
        <dbReference type="SAM" id="MobiDB-lite"/>
    </source>
</evidence>